<keyword evidence="7 10" id="KW-0694">RNA-binding</keyword>
<dbReference type="Pfam" id="PF00076">
    <property type="entry name" value="RRM_1"/>
    <property type="match status" value="2"/>
</dbReference>
<dbReference type="AlphaFoldDB" id="A0A7I8W3V0"/>
<organism evidence="13 14">
    <name type="scientific">Dimorphilus gyrociliatus</name>
    <dbReference type="NCBI Taxonomy" id="2664684"/>
    <lineage>
        <taxon>Eukaryota</taxon>
        <taxon>Metazoa</taxon>
        <taxon>Spiralia</taxon>
        <taxon>Lophotrochozoa</taxon>
        <taxon>Annelida</taxon>
        <taxon>Polychaeta</taxon>
        <taxon>Polychaeta incertae sedis</taxon>
        <taxon>Dinophilidae</taxon>
        <taxon>Dimorphilus</taxon>
    </lineage>
</organism>
<dbReference type="PANTHER" id="PTHR23003:SF51">
    <property type="entry name" value="SERINE-ARGININE PROTEIN 55"/>
    <property type="match status" value="1"/>
</dbReference>
<keyword evidence="8" id="KW-0508">mRNA splicing</keyword>
<keyword evidence="3" id="KW-0678">Repressor</keyword>
<dbReference type="InterPro" id="IPR047190">
    <property type="entry name" value="RRM2_SRSF4/6"/>
</dbReference>
<dbReference type="GO" id="GO:0006397">
    <property type="term" value="P:mRNA processing"/>
    <property type="evidence" value="ECO:0007669"/>
    <property type="project" value="UniProtKB-KW"/>
</dbReference>
<accession>A0A7I8W3V0</accession>
<name>A0A7I8W3V0_9ANNE</name>
<keyword evidence="5" id="KW-0507">mRNA processing</keyword>
<dbReference type="CDD" id="cd12337">
    <property type="entry name" value="RRM1_SRSF4_like"/>
    <property type="match status" value="1"/>
</dbReference>
<evidence type="ECO:0000256" key="3">
    <source>
        <dbReference type="ARBA" id="ARBA00022491"/>
    </source>
</evidence>
<proteinExistence type="inferred from homology"/>
<evidence type="ECO:0000256" key="6">
    <source>
        <dbReference type="ARBA" id="ARBA00022737"/>
    </source>
</evidence>
<keyword evidence="14" id="KW-1185">Reference proteome</keyword>
<dbReference type="FunFam" id="3.30.70.330:FF:000028">
    <property type="entry name" value="Putative serine/arginine-rich splicing factor 4"/>
    <property type="match status" value="1"/>
</dbReference>
<dbReference type="GO" id="GO:0008380">
    <property type="term" value="P:RNA splicing"/>
    <property type="evidence" value="ECO:0007669"/>
    <property type="project" value="UniProtKB-KW"/>
</dbReference>
<dbReference type="PROSITE" id="PS50102">
    <property type="entry name" value="RRM"/>
    <property type="match status" value="2"/>
</dbReference>
<dbReference type="OrthoDB" id="1099063at2759"/>
<keyword evidence="4" id="KW-0597">Phosphoprotein</keyword>
<evidence type="ECO:0000256" key="9">
    <source>
        <dbReference type="ARBA" id="ARBA00023242"/>
    </source>
</evidence>
<protein>
    <submittedName>
        <fullName evidence="13">DgyrCDS11584</fullName>
    </submittedName>
</protein>
<dbReference type="Proteomes" id="UP000549394">
    <property type="component" value="Unassembled WGS sequence"/>
</dbReference>
<comment type="caution">
    <text evidence="13">The sequence shown here is derived from an EMBL/GenBank/DDBJ whole genome shotgun (WGS) entry which is preliminary data.</text>
</comment>
<feature type="domain" description="RRM" evidence="12">
    <location>
        <begin position="3"/>
        <end position="73"/>
    </location>
</feature>
<evidence type="ECO:0000256" key="8">
    <source>
        <dbReference type="ARBA" id="ARBA00023187"/>
    </source>
</evidence>
<dbReference type="SMART" id="SM00360">
    <property type="entry name" value="RRM"/>
    <property type="match status" value="2"/>
</dbReference>
<dbReference type="InterPro" id="IPR012677">
    <property type="entry name" value="Nucleotide-bd_a/b_plait_sf"/>
</dbReference>
<comment type="subcellular location">
    <subcellularLocation>
        <location evidence="1">Nucleus speckle</location>
    </subcellularLocation>
</comment>
<keyword evidence="6" id="KW-0677">Repeat</keyword>
<evidence type="ECO:0000313" key="14">
    <source>
        <dbReference type="Proteomes" id="UP000549394"/>
    </source>
</evidence>
<comment type="similarity">
    <text evidence="2">Belongs to the splicing factor SR family.</text>
</comment>
<evidence type="ECO:0000256" key="11">
    <source>
        <dbReference type="SAM" id="MobiDB-lite"/>
    </source>
</evidence>
<evidence type="ECO:0000259" key="12">
    <source>
        <dbReference type="PROSITE" id="PS50102"/>
    </source>
</evidence>
<dbReference type="InterPro" id="IPR035979">
    <property type="entry name" value="RBD_domain_sf"/>
</dbReference>
<evidence type="ECO:0000256" key="7">
    <source>
        <dbReference type="ARBA" id="ARBA00022884"/>
    </source>
</evidence>
<evidence type="ECO:0000256" key="1">
    <source>
        <dbReference type="ARBA" id="ARBA00004324"/>
    </source>
</evidence>
<dbReference type="PANTHER" id="PTHR23003">
    <property type="entry name" value="RNA RECOGNITION MOTIF RRM DOMAIN CONTAINING PROTEIN"/>
    <property type="match status" value="1"/>
</dbReference>
<evidence type="ECO:0000313" key="13">
    <source>
        <dbReference type="EMBL" id="CAD5123224.1"/>
    </source>
</evidence>
<dbReference type="InterPro" id="IPR000504">
    <property type="entry name" value="RRM_dom"/>
</dbReference>
<evidence type="ECO:0000256" key="10">
    <source>
        <dbReference type="PROSITE-ProRule" id="PRU00176"/>
    </source>
</evidence>
<sequence length="285" mass="32524">MATRVYIGRLPYGVRERDVEKFFKGYGKLREVLLKSDFGFVEFEDHRDADDAVYELNGKELLGERIVVEFARRSPRGPPDWRDERYRPPPRRPPPSSRDRYGPPTRTEYRLIVENLSSRCSWQDLKDYMRQAGEITYADAHKTRRNEGVVEFASYRDLKTAIEKLDGTEVNGRRIRLIEDRGRYRDRRKVEAEAEAQEVEEAEVVEAEAPEVGVVEAGAQEVEVEVGAEVVGVEALEVEVEVGAEVQGVNQDQEVGATVKIEEMAAGITLDRARDHLLVHVRKAP</sequence>
<dbReference type="GO" id="GO:0016607">
    <property type="term" value="C:nuclear speck"/>
    <property type="evidence" value="ECO:0007669"/>
    <property type="project" value="UniProtKB-SubCell"/>
</dbReference>
<dbReference type="SUPFAM" id="SSF54928">
    <property type="entry name" value="RNA-binding domain, RBD"/>
    <property type="match status" value="1"/>
</dbReference>
<evidence type="ECO:0000256" key="4">
    <source>
        <dbReference type="ARBA" id="ARBA00022553"/>
    </source>
</evidence>
<evidence type="ECO:0000256" key="5">
    <source>
        <dbReference type="ARBA" id="ARBA00022664"/>
    </source>
</evidence>
<dbReference type="FunFam" id="3.30.70.330:FF:000420">
    <property type="entry name" value="serine-arginine protein 55 isoform X1"/>
    <property type="match status" value="1"/>
</dbReference>
<dbReference type="GO" id="GO:0005737">
    <property type="term" value="C:cytoplasm"/>
    <property type="evidence" value="ECO:0007669"/>
    <property type="project" value="TreeGrafter"/>
</dbReference>
<reference evidence="13 14" key="1">
    <citation type="submission" date="2020-08" db="EMBL/GenBank/DDBJ databases">
        <authorList>
            <person name="Hejnol A."/>
        </authorList>
    </citation>
    <scope>NUCLEOTIDE SEQUENCE [LARGE SCALE GENOMIC DNA]</scope>
</reference>
<feature type="region of interest" description="Disordered" evidence="11">
    <location>
        <begin position="75"/>
        <end position="105"/>
    </location>
</feature>
<feature type="domain" description="RRM" evidence="12">
    <location>
        <begin position="109"/>
        <end position="182"/>
    </location>
</feature>
<dbReference type="GO" id="GO:0003729">
    <property type="term" value="F:mRNA binding"/>
    <property type="evidence" value="ECO:0007669"/>
    <property type="project" value="TreeGrafter"/>
</dbReference>
<dbReference type="InterPro" id="IPR050374">
    <property type="entry name" value="RRT5_SRSF_SR"/>
</dbReference>
<dbReference type="EMBL" id="CAJFCJ010000019">
    <property type="protein sequence ID" value="CAD5123224.1"/>
    <property type="molecule type" value="Genomic_DNA"/>
</dbReference>
<keyword evidence="9" id="KW-0539">Nucleus</keyword>
<evidence type="ECO:0000256" key="2">
    <source>
        <dbReference type="ARBA" id="ARBA00010269"/>
    </source>
</evidence>
<dbReference type="Gene3D" id="3.30.70.330">
    <property type="match status" value="2"/>
</dbReference>
<dbReference type="CDD" id="cd12600">
    <property type="entry name" value="RRM2_SRSF4_like"/>
    <property type="match status" value="1"/>
</dbReference>
<gene>
    <name evidence="13" type="ORF">DGYR_LOCUS10924</name>
</gene>